<dbReference type="GO" id="GO:0030488">
    <property type="term" value="P:tRNA methylation"/>
    <property type="evidence" value="ECO:0007669"/>
    <property type="project" value="TreeGrafter"/>
</dbReference>
<evidence type="ECO:0000256" key="2">
    <source>
        <dbReference type="ARBA" id="ARBA00022694"/>
    </source>
</evidence>
<keyword evidence="7" id="KW-1185">Reference proteome</keyword>
<evidence type="ECO:0000313" key="7">
    <source>
        <dbReference type="Proteomes" id="UP001150925"/>
    </source>
</evidence>
<dbReference type="OrthoDB" id="73997at2759"/>
<gene>
    <name evidence="6" type="ORF">IWQ62_000471</name>
</gene>
<organism evidence="6 7">
    <name type="scientific">Dispira parvispora</name>
    <dbReference type="NCBI Taxonomy" id="1520584"/>
    <lineage>
        <taxon>Eukaryota</taxon>
        <taxon>Fungi</taxon>
        <taxon>Fungi incertae sedis</taxon>
        <taxon>Zoopagomycota</taxon>
        <taxon>Kickxellomycotina</taxon>
        <taxon>Dimargaritomycetes</taxon>
        <taxon>Dimargaritales</taxon>
        <taxon>Dimargaritaceae</taxon>
        <taxon>Dispira</taxon>
    </lineage>
</organism>
<proteinExistence type="inferred from homology"/>
<dbReference type="Pfam" id="PF25150">
    <property type="entry name" value="TPR_Trm732"/>
    <property type="match status" value="2"/>
</dbReference>
<dbReference type="GO" id="GO:0005829">
    <property type="term" value="C:cytosol"/>
    <property type="evidence" value="ECO:0007669"/>
    <property type="project" value="TreeGrafter"/>
</dbReference>
<dbReference type="InterPro" id="IPR056842">
    <property type="entry name" value="THADA-like_TPR_C"/>
</dbReference>
<sequence>MGLLSKTKKPREKTVRAPIPVAWATKQWTTLLDHTTSSTTDMEIASNLFQWTVYNKPLRAFIESTHGTWDQQSRWLKQLDGQLRQDQQCWNSQPDQFLPRAYLHWLRKGLVPVIVQAFFLAGEVPQRRLCLAILQTCQHLLIGLDNRASNVESQTVEQKGEKKTKSEELSDCAQVLSNELVVFLCMGNAQDTSTSASPTYSVEPVQLYRDVPLAHRADAVQMLCEFPLSKPVVVRWFSEIIATFSYQAYCETLLLLGRPPLQLPGSEESQAPEAPTTVCMSRAEQLEALKKVLRTFQTLLALPENAEQAWTLDRTLLLQSSEQAESLRIHAMTQLDIQNSQGFATAFRNPSMPSAFNTQMLLAWLIGYWVEHGPTFTSGVAMGAGMVSGLLVRFTSSSPSEDSRVTFKQVRECLVHWLQQTHGDLRYRSGDPTVWLPCICVIRGCLVYMRRDQLLTLVPPLNPLADKPQPLLSFIFTYLCDVFDSCQDFQHRVLIFETLVSWVSRLKASLQQLSGDIVSPATTSDDSDTLYIATQQLRKLAADPSTTETLLRYVWNHWDDPVDAIQHKVRALFEGIMDIGEHHLAQSADEDAKSDNPFTHQLLQRIISLGWQQKVKYSLLALVATRTGTQALFDADGSLLDSSLAHIHDPMVRPRVTELHLSLLKQGQLEMSSTTKPSTVRASWTELWAHAYYRALTSSNSVTRKNTATLVLPTLLGLFPETLDALVICFQGEPTSHLNMIEESESKGDSTVAYETGARLHGLLALYKTAKTLDLIPAVTEGQGESDQKQHQGLSILPHDQLLAALHHADRNVRLDLLGILCEARKSTQEITAQEIYWLKVFVSANTQCPYPDFRQKFTAAINKLLIRLRGNCYMWERERLQKIRWLAKVTERLSIAGGLMSDSFISLTTRSPVFIQLQQLVTDPNALARVAETNKDAANTLATVMPSLEKWRELEHKIAMVQTFLEWFIELCLSSMYPNSSFPRLTVGLKLYILLFEIFGVDRTPPPDGYVAEASAGNGVPNFPFRLPLVSPQAYELLWHTLSTSYEENRLNAFRILANHFPVPLSEATNPTSSKVNIIANFVRQACNQITSSRADDTETGALALRLVFSKCISRQTSTATVNSWFPEALYPDKTPSWLLEHSAEYNVPGSHFVGQLVALAQAYCHIAETNLLQAASHFPVHGVLVALRMLLEECDFAKRAQRDPDGWFTEVPAWRKVIRELLTVIDRVARVVMEILSNASPEGNLPASFDEMGKTLDELVGTTTPKDPTLVEIGPKHQVILSYCWRAIKEASALLSIIIVVVPAPDTAFVATWNRNHPMPPGRSVDELWVLDTQTMVQYGDVLRDWLLAIRHSGAFSAIHPAFALVCKRFLASGHTRVSQVPARWLDECLTAIVTRTVSVTRRSAGLPLCIVSIVGAEPSQTHQLLESTVEWLFDLALRPVGQLPTVDDSPADSMDEQSDLPQVHAFNILRKLFADTTLNLAMLPYVQRGFELAVFQFTSEAWAIRNCAVMLFSSLLNKTFGMKSVRTLGDADTIDAWESASMVSGTDVTYGELDIQSLGYPPLTNSLAPANGNSSQQLTGREFFSRFPRLYPFLYQELQNATKSLVSAQPLDHPTGLPTLHPALFPILLLLSHLQTSVMQVTPESTVFDLQNFIVLVEACSGSPVCKIREMSARALVALVPSTQLVHYTYERCCVLHNMVMMMFTPTLTDDQRSLTASCESANVSWNAVHGTLCQIHELLRSSHFPVALGHPRLALEFMGNIPEILLAILKSLFSTSPNNSGCPPLVDATALKVLRATWACFAVVKHTVDHETQPHYQEDLVSLQAFLDKAEQSHWILMGQLVRQEFFDSTRNVQPGGDGYENRLAETTRFTRSQEIAQLALRLTFSLPRHTGDTSFTQLPQTHTVLHTLLNHPKYEVQLVTLRFLYEIAQPSHPLFPTLIQQLDWNTLVHPLLANLHKQTVHPVVLTHMARLLNLVQSTLPQLATPSEPAKMQVREIHDVLWIQSQEWLCKGQRYQLLCQLVPYLASATAQQWRDALHISATHGTAAPKECSLFQDDLPNHLEIWSKLVWQMSVSAQPLPVRMAAADCLIPALPILFNYATTLYQISATHSATQGVLSDYLTRFFIGLIRLLQDDDEDIRSQMASAVSAAVSTRQSGLPVTPLAQVNTGVTPAHALDLAMHCLAHHYRNAPWALVILWYCMNGSLELARKQASWIQGDSVDSPQLYCVEWVMQAGGRIRELIKNVDQGNSTLFAAEKRNMFIEEPYQIQLAHRTLFELVHGMASETFISAMPTGFYQMVLQAGQDVFNEIKKLTENEHGITTYRSLTHQPLFFLELYQILIQVITLLRCPLAKVDIDPTQWLVLLDDLNGLPHHPIIQKLLYGQGCSMETFIRQEWLPLKETTGTNKQPKAIPSDISPAVSFWLYDSAMD</sequence>
<feature type="domain" description="tRNA (32-2'-O)-methyltransferase regulator THADA-like TPR repeats region" evidence="4">
    <location>
        <begin position="953"/>
        <end position="1051"/>
    </location>
</feature>
<reference evidence="6" key="1">
    <citation type="submission" date="2022-07" db="EMBL/GenBank/DDBJ databases">
        <title>Phylogenomic reconstructions and comparative analyses of Kickxellomycotina fungi.</title>
        <authorList>
            <person name="Reynolds N.K."/>
            <person name="Stajich J.E."/>
            <person name="Barry K."/>
            <person name="Grigoriev I.V."/>
            <person name="Crous P."/>
            <person name="Smith M.E."/>
        </authorList>
    </citation>
    <scope>NUCLEOTIDE SEQUENCE</scope>
    <source>
        <strain evidence="6">RSA 1196</strain>
    </source>
</reference>
<dbReference type="Pfam" id="PF25151">
    <property type="entry name" value="TPR_Trm732_C"/>
    <property type="match status" value="1"/>
</dbReference>
<dbReference type="InterPro" id="IPR056843">
    <property type="entry name" value="THADA-like_TPR"/>
</dbReference>
<feature type="domain" description="tRNA (32-2'-O)-methyltransferase regulator THADA-like TPR repeats region" evidence="4">
    <location>
        <begin position="684"/>
        <end position="883"/>
    </location>
</feature>
<protein>
    <recommendedName>
        <fullName evidence="8">DUF2428 domain-containing protein</fullName>
    </recommendedName>
</protein>
<dbReference type="SUPFAM" id="SSF48371">
    <property type="entry name" value="ARM repeat"/>
    <property type="match status" value="2"/>
</dbReference>
<name>A0A9W8AUN4_9FUNG</name>
<evidence type="ECO:0008006" key="8">
    <source>
        <dbReference type="Google" id="ProtNLM"/>
    </source>
</evidence>
<dbReference type="EMBL" id="JANBPY010000033">
    <property type="protein sequence ID" value="KAJ1969680.1"/>
    <property type="molecule type" value="Genomic_DNA"/>
</dbReference>
<dbReference type="Proteomes" id="UP001150925">
    <property type="component" value="Unassembled WGS sequence"/>
</dbReference>
<accession>A0A9W8AUN4</accession>
<comment type="caution">
    <text evidence="6">The sequence shown here is derived from an EMBL/GenBank/DDBJ whole genome shotgun (WGS) entry which is preliminary data.</text>
</comment>
<dbReference type="PANTHER" id="PTHR14387:SF0">
    <property type="entry name" value="DUF2428 DOMAIN-CONTAINING PROTEIN"/>
    <property type="match status" value="1"/>
</dbReference>
<evidence type="ECO:0000256" key="1">
    <source>
        <dbReference type="ARBA" id="ARBA00010409"/>
    </source>
</evidence>
<evidence type="ECO:0000259" key="3">
    <source>
        <dbReference type="Pfam" id="PF10350"/>
    </source>
</evidence>
<dbReference type="Pfam" id="PF10350">
    <property type="entry name" value="DUF2428"/>
    <property type="match status" value="1"/>
</dbReference>
<dbReference type="InterPro" id="IPR019442">
    <property type="entry name" value="THADA/TRM732_DUF2428"/>
</dbReference>
<dbReference type="InterPro" id="IPR016024">
    <property type="entry name" value="ARM-type_fold"/>
</dbReference>
<dbReference type="InterPro" id="IPR051954">
    <property type="entry name" value="tRNA_methyltransferase_THADA"/>
</dbReference>
<keyword evidence="2" id="KW-0819">tRNA processing</keyword>
<evidence type="ECO:0000313" key="6">
    <source>
        <dbReference type="EMBL" id="KAJ1969680.1"/>
    </source>
</evidence>
<evidence type="ECO:0000259" key="5">
    <source>
        <dbReference type="Pfam" id="PF25151"/>
    </source>
</evidence>
<comment type="similarity">
    <text evidence="1">Belongs to the THADA family.</text>
</comment>
<feature type="domain" description="tRNA (32-2'-O)-methyltransferase regulator THADA-like C-terminal TPR repeats region" evidence="5">
    <location>
        <begin position="1576"/>
        <end position="1742"/>
    </location>
</feature>
<feature type="domain" description="DUF2428" evidence="3">
    <location>
        <begin position="1219"/>
        <end position="1506"/>
    </location>
</feature>
<dbReference type="PANTHER" id="PTHR14387">
    <property type="entry name" value="THADA/DEATH RECEPTOR INTERACTING PROTEIN"/>
    <property type="match status" value="1"/>
</dbReference>
<evidence type="ECO:0000259" key="4">
    <source>
        <dbReference type="Pfam" id="PF25150"/>
    </source>
</evidence>